<proteinExistence type="inferred from homology"/>
<dbReference type="InterPro" id="IPR005819">
    <property type="entry name" value="H1/H5"/>
</dbReference>
<dbReference type="Gene3D" id="1.10.10.10">
    <property type="entry name" value="Winged helix-like DNA-binding domain superfamily/Winged helix DNA-binding domain"/>
    <property type="match status" value="1"/>
</dbReference>
<keyword evidence="2 3" id="KW-0238">DNA-binding</keyword>
<evidence type="ECO:0000256" key="2">
    <source>
        <dbReference type="ARBA" id="ARBA00023125"/>
    </source>
</evidence>
<evidence type="ECO:0000313" key="6">
    <source>
        <dbReference type="EMBL" id="KAK7043633.1"/>
    </source>
</evidence>
<comment type="subcellular location">
    <subcellularLocation>
        <location evidence="3">Nucleus</location>
    </subcellularLocation>
</comment>
<dbReference type="Proteomes" id="UP001383192">
    <property type="component" value="Unassembled WGS sequence"/>
</dbReference>
<evidence type="ECO:0000256" key="4">
    <source>
        <dbReference type="SAM" id="MobiDB-lite"/>
    </source>
</evidence>
<dbReference type="GO" id="GO:0000786">
    <property type="term" value="C:nucleosome"/>
    <property type="evidence" value="ECO:0007669"/>
    <property type="project" value="InterPro"/>
</dbReference>
<dbReference type="GO" id="GO:0003677">
    <property type="term" value="F:DNA binding"/>
    <property type="evidence" value="ECO:0007669"/>
    <property type="project" value="UniProtKB-KW"/>
</dbReference>
<evidence type="ECO:0000256" key="1">
    <source>
        <dbReference type="ARBA" id="ARBA00020833"/>
    </source>
</evidence>
<keyword evidence="3" id="KW-0158">Chromosome</keyword>
<protein>
    <recommendedName>
        <fullName evidence="1">Histone H1</fullName>
    </recommendedName>
</protein>
<organism evidence="6 7">
    <name type="scientific">Paramarasmius palmivorus</name>
    <dbReference type="NCBI Taxonomy" id="297713"/>
    <lineage>
        <taxon>Eukaryota</taxon>
        <taxon>Fungi</taxon>
        <taxon>Dikarya</taxon>
        <taxon>Basidiomycota</taxon>
        <taxon>Agaricomycotina</taxon>
        <taxon>Agaricomycetes</taxon>
        <taxon>Agaricomycetidae</taxon>
        <taxon>Agaricales</taxon>
        <taxon>Marasmiineae</taxon>
        <taxon>Marasmiaceae</taxon>
        <taxon>Paramarasmius</taxon>
    </lineage>
</organism>
<dbReference type="GO" id="GO:0030527">
    <property type="term" value="F:structural constituent of chromatin"/>
    <property type="evidence" value="ECO:0007669"/>
    <property type="project" value="InterPro"/>
</dbReference>
<dbReference type="PROSITE" id="PS51504">
    <property type="entry name" value="H15"/>
    <property type="match status" value="1"/>
</dbReference>
<feature type="region of interest" description="Disordered" evidence="4">
    <location>
        <begin position="1"/>
        <end position="25"/>
    </location>
</feature>
<dbReference type="Pfam" id="PF00538">
    <property type="entry name" value="Linker_histone"/>
    <property type="match status" value="1"/>
</dbReference>
<accession>A0AAW0CYH7</accession>
<dbReference type="InterPro" id="IPR036388">
    <property type="entry name" value="WH-like_DNA-bd_sf"/>
</dbReference>
<feature type="region of interest" description="Disordered" evidence="4">
    <location>
        <begin position="143"/>
        <end position="295"/>
    </location>
</feature>
<dbReference type="GO" id="GO:0005634">
    <property type="term" value="C:nucleus"/>
    <property type="evidence" value="ECO:0007669"/>
    <property type="project" value="UniProtKB-SubCell"/>
</dbReference>
<feature type="domain" description="H15" evidence="5">
    <location>
        <begin position="23"/>
        <end position="111"/>
    </location>
</feature>
<sequence>MAVSKKTATSKAKGTASKTSSSSHPSWVEMIKKVVVNAAATLSTVILTPSPISDARTGVSRPQIKKYVETKYKIDLNPAASGQLNRAITSGSEKGVFFLPKGPSGKVKLAPKNRADASKEVSSRIPGCIVPHVLLTATYEQNTKPAAKKPAATATKAKATTTKSTTTKKSTARTSATKPKAKSTTAKSTTAAKAATTKKATTTTKKSGTTTAAKTPKKTLATTKKTAAAKKPASSTTKKATTAKKAAAAKKSTAKKPAAKAKTATKKADAKPAPKAKPASKSKPASKKSATATKV</sequence>
<feature type="compositionally biased region" description="Low complexity" evidence="4">
    <location>
        <begin position="1"/>
        <end position="23"/>
    </location>
</feature>
<dbReference type="AlphaFoldDB" id="A0AAW0CYH7"/>
<evidence type="ECO:0000256" key="3">
    <source>
        <dbReference type="RuleBase" id="RU003894"/>
    </source>
</evidence>
<dbReference type="SUPFAM" id="SSF46785">
    <property type="entry name" value="Winged helix' DNA-binding domain"/>
    <property type="match status" value="1"/>
</dbReference>
<feature type="compositionally biased region" description="Low complexity" evidence="4">
    <location>
        <begin position="143"/>
        <end position="251"/>
    </location>
</feature>
<name>A0AAW0CYH7_9AGAR</name>
<comment type="caution">
    <text evidence="6">The sequence shown here is derived from an EMBL/GenBank/DDBJ whole genome shotgun (WGS) entry which is preliminary data.</text>
</comment>
<evidence type="ECO:0000313" key="7">
    <source>
        <dbReference type="Proteomes" id="UP001383192"/>
    </source>
</evidence>
<gene>
    <name evidence="6" type="ORF">VNI00_008244</name>
</gene>
<feature type="compositionally biased region" description="Basic residues" evidence="4">
    <location>
        <begin position="252"/>
        <end position="265"/>
    </location>
</feature>
<dbReference type="EMBL" id="JAYKXP010000028">
    <property type="protein sequence ID" value="KAK7043633.1"/>
    <property type="molecule type" value="Genomic_DNA"/>
</dbReference>
<dbReference type="PRINTS" id="PR00624">
    <property type="entry name" value="HISTONEH5"/>
</dbReference>
<keyword evidence="7" id="KW-1185">Reference proteome</keyword>
<reference evidence="6 7" key="1">
    <citation type="submission" date="2024-01" db="EMBL/GenBank/DDBJ databases">
        <title>A draft genome for a cacao thread blight-causing isolate of Paramarasmius palmivorus.</title>
        <authorList>
            <person name="Baruah I.K."/>
            <person name="Bukari Y."/>
            <person name="Amoako-Attah I."/>
            <person name="Meinhardt L.W."/>
            <person name="Bailey B.A."/>
            <person name="Cohen S.P."/>
        </authorList>
    </citation>
    <scope>NUCLEOTIDE SEQUENCE [LARGE SCALE GENOMIC DNA]</scope>
    <source>
        <strain evidence="6 7">GH-12</strain>
    </source>
</reference>
<dbReference type="InterPro" id="IPR005818">
    <property type="entry name" value="Histone_H1/H5_H15"/>
</dbReference>
<comment type="similarity">
    <text evidence="3">Belongs to the histone H1/H5 family.</text>
</comment>
<keyword evidence="3" id="KW-0539">Nucleus</keyword>
<dbReference type="GO" id="GO:0006334">
    <property type="term" value="P:nucleosome assembly"/>
    <property type="evidence" value="ECO:0007669"/>
    <property type="project" value="InterPro"/>
</dbReference>
<dbReference type="InterPro" id="IPR036390">
    <property type="entry name" value="WH_DNA-bd_sf"/>
</dbReference>
<evidence type="ECO:0000259" key="5">
    <source>
        <dbReference type="PROSITE" id="PS51504"/>
    </source>
</evidence>